<evidence type="ECO:0000256" key="12">
    <source>
        <dbReference type="ARBA" id="ARBA00023134"/>
    </source>
</evidence>
<comment type="catalytic activity">
    <reaction evidence="14">
        <text>a 5'-end ribonucleotide-tRNA(His) + GTP + ATP + H2O = a 5'-end phospho-guanosine-ribonucleotide-tRNA(His) + AMP + 2 diphosphate + H(+)</text>
        <dbReference type="Rhea" id="RHEA:54564"/>
        <dbReference type="Rhea" id="RHEA-COMP:14193"/>
        <dbReference type="Rhea" id="RHEA-COMP:14917"/>
        <dbReference type="ChEBI" id="CHEBI:15377"/>
        <dbReference type="ChEBI" id="CHEBI:15378"/>
        <dbReference type="ChEBI" id="CHEBI:30616"/>
        <dbReference type="ChEBI" id="CHEBI:33019"/>
        <dbReference type="ChEBI" id="CHEBI:37565"/>
        <dbReference type="ChEBI" id="CHEBI:138282"/>
        <dbReference type="ChEBI" id="CHEBI:141847"/>
        <dbReference type="ChEBI" id="CHEBI:456215"/>
        <dbReference type="EC" id="2.7.7.79"/>
    </reaction>
</comment>
<keyword evidence="8" id="KW-0548">Nucleotidyltransferase</keyword>
<dbReference type="InterPro" id="IPR038469">
    <property type="entry name" value="tRNAHis_GuaTrfase_Thg1_sf"/>
</dbReference>
<dbReference type="PANTHER" id="PTHR12729">
    <property type="entry name" value="TRNA(HIS) GUANYLYLTRANSFERASE-RELATED"/>
    <property type="match status" value="1"/>
</dbReference>
<evidence type="ECO:0000259" key="15">
    <source>
        <dbReference type="Pfam" id="PF04446"/>
    </source>
</evidence>
<gene>
    <name evidence="17" type="ORF">AC579_5803</name>
</gene>
<evidence type="ECO:0000313" key="17">
    <source>
        <dbReference type="EMBL" id="KXT17254.1"/>
    </source>
</evidence>
<dbReference type="GO" id="GO:0000287">
    <property type="term" value="F:magnesium ion binding"/>
    <property type="evidence" value="ECO:0007669"/>
    <property type="project" value="InterPro"/>
</dbReference>
<reference evidence="17 18" key="1">
    <citation type="submission" date="2015-07" db="EMBL/GenBank/DDBJ databases">
        <title>Comparative genomics of the Sigatoka disease complex on banana suggests a link between parallel evolutionary changes in Pseudocercospora fijiensis and Pseudocercospora eumusae and increased virulence on the banana host.</title>
        <authorList>
            <person name="Chang T.-C."/>
            <person name="Salvucci A."/>
            <person name="Crous P.W."/>
            <person name="Stergiopoulos I."/>
        </authorList>
    </citation>
    <scope>NUCLEOTIDE SEQUENCE [LARGE SCALE GENOMIC DNA]</scope>
    <source>
        <strain evidence="17 18">CBS 116634</strain>
    </source>
</reference>
<evidence type="ECO:0000256" key="14">
    <source>
        <dbReference type="ARBA" id="ARBA00047281"/>
    </source>
</evidence>
<evidence type="ECO:0000313" key="18">
    <source>
        <dbReference type="Proteomes" id="UP000073492"/>
    </source>
</evidence>
<keyword evidence="11" id="KW-0460">Magnesium</keyword>
<comment type="caution">
    <text evidence="17">The sequence shown here is derived from an EMBL/GenBank/DDBJ whole genome shotgun (WGS) entry which is preliminary data.</text>
</comment>
<dbReference type="GO" id="GO:0008193">
    <property type="term" value="F:tRNA guanylyltransferase activity"/>
    <property type="evidence" value="ECO:0007669"/>
    <property type="project" value="UniProtKB-EC"/>
</dbReference>
<comment type="cofactor">
    <cofactor evidence="1">
        <name>Mg(2+)</name>
        <dbReference type="ChEBI" id="CHEBI:18420"/>
    </cofactor>
</comment>
<comment type="similarity">
    <text evidence="3">Belongs to the tRNA(His) guanylyltransferase family.</text>
</comment>
<evidence type="ECO:0000259" key="16">
    <source>
        <dbReference type="Pfam" id="PF14413"/>
    </source>
</evidence>
<dbReference type="Gene3D" id="3.30.70.3000">
    <property type="match status" value="1"/>
</dbReference>
<comment type="function">
    <text evidence="2">Adds a GMP to the 5'-end of tRNA(His) after transcription and RNase P cleavage.</text>
</comment>
<evidence type="ECO:0000256" key="6">
    <source>
        <dbReference type="ARBA" id="ARBA00022679"/>
    </source>
</evidence>
<evidence type="ECO:0000256" key="3">
    <source>
        <dbReference type="ARBA" id="ARBA00010113"/>
    </source>
</evidence>
<name>A0A139IRT9_9PEZI</name>
<keyword evidence="6" id="KW-0808">Transferase</keyword>
<dbReference type="OrthoDB" id="270392at2759"/>
<evidence type="ECO:0000256" key="13">
    <source>
        <dbReference type="ARBA" id="ARBA00032480"/>
    </source>
</evidence>
<keyword evidence="12" id="KW-0342">GTP-binding</keyword>
<keyword evidence="7" id="KW-0819">tRNA processing</keyword>
<evidence type="ECO:0000256" key="11">
    <source>
        <dbReference type="ARBA" id="ARBA00022842"/>
    </source>
</evidence>
<dbReference type="FunFam" id="3.30.70.3000:FF:000001">
    <property type="entry name" value="tRNA(His) guanylyltransferase"/>
    <property type="match status" value="1"/>
</dbReference>
<proteinExistence type="inferred from homology"/>
<evidence type="ECO:0000256" key="7">
    <source>
        <dbReference type="ARBA" id="ARBA00022694"/>
    </source>
</evidence>
<dbReference type="InterPro" id="IPR025845">
    <property type="entry name" value="Thg1_C_dom"/>
</dbReference>
<evidence type="ECO:0000256" key="4">
    <source>
        <dbReference type="ARBA" id="ARBA00012511"/>
    </source>
</evidence>
<dbReference type="EMBL" id="LFZO01000023">
    <property type="protein sequence ID" value="KXT17254.1"/>
    <property type="molecule type" value="Genomic_DNA"/>
</dbReference>
<keyword evidence="9" id="KW-0479">Metal-binding</keyword>
<dbReference type="GO" id="GO:0005525">
    <property type="term" value="F:GTP binding"/>
    <property type="evidence" value="ECO:0007669"/>
    <property type="project" value="UniProtKB-KW"/>
</dbReference>
<dbReference type="Pfam" id="PF14413">
    <property type="entry name" value="Thg1C"/>
    <property type="match status" value="1"/>
</dbReference>
<evidence type="ECO:0000256" key="2">
    <source>
        <dbReference type="ARBA" id="ARBA00002939"/>
    </source>
</evidence>
<evidence type="ECO:0000256" key="9">
    <source>
        <dbReference type="ARBA" id="ARBA00022723"/>
    </source>
</evidence>
<dbReference type="Pfam" id="PF04446">
    <property type="entry name" value="Thg1"/>
    <property type="match status" value="1"/>
</dbReference>
<dbReference type="InterPro" id="IPR024956">
    <property type="entry name" value="tRNAHis_GuaTrfase_cat"/>
</dbReference>
<evidence type="ECO:0000256" key="1">
    <source>
        <dbReference type="ARBA" id="ARBA00001946"/>
    </source>
</evidence>
<dbReference type="PANTHER" id="PTHR12729:SF6">
    <property type="entry name" value="TRNA(HIS) GUANYLYLTRANSFERASE-RELATED"/>
    <property type="match status" value="1"/>
</dbReference>
<accession>A0A139IRT9</accession>
<keyword evidence="10" id="KW-0547">Nucleotide-binding</keyword>
<sequence length="359" mass="41635">MDTAYATDLVRRWASGSQFPQQLWFFVIALGHVVREVVLSESTLKRSEAEHETSNFNFILNPGGHHQNSDNNVTPATYKSHRRRPIMANSEFQYVRTFETYDALPPSNWIVIRIDGRGFSKLCKKYDFAKPNDKRALDLMNAAATEVVRSFHDIVLAYGQSDEYSFIFSEDTSLFERRRAKLETSVATQFTAEYCMLWPSSFGDLKLERPWPTFDARAVAYPKRRVLRDYLKWRQVDCHINNLYNTTFWSLVIKGGMTGTAAEEELKGTLSSDKNEILWSRFGINYNNEEDIFRKGTVVYRAYDEEVKGRGKSVDGCNALSKTQLERERKRKMKARIVVEHVDIIGDGFWEERPWILNG</sequence>
<protein>
    <recommendedName>
        <fullName evidence="5">tRNA(His) guanylyltransferase</fullName>
        <ecNumber evidence="4">2.7.7.79</ecNumber>
    </recommendedName>
    <alternativeName>
        <fullName evidence="13">tRNA-histidine guanylyltransferase</fullName>
    </alternativeName>
</protein>
<organism evidence="17 18">
    <name type="scientific">Pseudocercospora musae</name>
    <dbReference type="NCBI Taxonomy" id="113226"/>
    <lineage>
        <taxon>Eukaryota</taxon>
        <taxon>Fungi</taxon>
        <taxon>Dikarya</taxon>
        <taxon>Ascomycota</taxon>
        <taxon>Pezizomycotina</taxon>
        <taxon>Dothideomycetes</taxon>
        <taxon>Dothideomycetidae</taxon>
        <taxon>Mycosphaerellales</taxon>
        <taxon>Mycosphaerellaceae</taxon>
        <taxon>Pseudocercospora</taxon>
    </lineage>
</organism>
<dbReference type="EC" id="2.7.7.79" evidence="4"/>
<dbReference type="InterPro" id="IPR007537">
    <property type="entry name" value="tRNAHis_GuaTrfase_Thg1"/>
</dbReference>
<evidence type="ECO:0000256" key="10">
    <source>
        <dbReference type="ARBA" id="ARBA00022741"/>
    </source>
</evidence>
<evidence type="ECO:0000256" key="5">
    <source>
        <dbReference type="ARBA" id="ARBA00015443"/>
    </source>
</evidence>
<feature type="domain" description="tRNAHis guanylyltransferase catalytic" evidence="15">
    <location>
        <begin position="92"/>
        <end position="222"/>
    </location>
</feature>
<feature type="domain" description="Thg1 C-terminal" evidence="16">
    <location>
        <begin position="226"/>
        <end position="346"/>
    </location>
</feature>
<dbReference type="GO" id="GO:0006400">
    <property type="term" value="P:tRNA modification"/>
    <property type="evidence" value="ECO:0007669"/>
    <property type="project" value="InterPro"/>
</dbReference>
<dbReference type="Proteomes" id="UP000073492">
    <property type="component" value="Unassembled WGS sequence"/>
</dbReference>
<dbReference type="AlphaFoldDB" id="A0A139IRT9"/>
<keyword evidence="18" id="KW-1185">Reference proteome</keyword>
<evidence type="ECO:0000256" key="8">
    <source>
        <dbReference type="ARBA" id="ARBA00022695"/>
    </source>
</evidence>